<comment type="caution">
    <text evidence="1">The sequence shown here is derived from an EMBL/GenBank/DDBJ whole genome shotgun (WGS) entry which is preliminary data.</text>
</comment>
<protein>
    <recommendedName>
        <fullName evidence="3">Gag-pol polyprotein</fullName>
    </recommendedName>
</protein>
<reference evidence="1 2" key="1">
    <citation type="submission" date="2023-03" db="EMBL/GenBank/DDBJ databases">
        <title>WGS of Gossypium arboreum.</title>
        <authorList>
            <person name="Yu D."/>
        </authorList>
    </citation>
    <scope>NUCLEOTIDE SEQUENCE [LARGE SCALE GENOMIC DNA]</scope>
    <source>
        <tissue evidence="1">Leaf</tissue>
    </source>
</reference>
<accession>A0ABR0NC89</accession>
<gene>
    <name evidence="1" type="ORF">PVK06_033735</name>
</gene>
<evidence type="ECO:0000313" key="2">
    <source>
        <dbReference type="Proteomes" id="UP001358586"/>
    </source>
</evidence>
<dbReference type="PANTHER" id="PTHR47481">
    <property type="match status" value="1"/>
</dbReference>
<sequence>MDPSIDSPSVNASLLSYIIPTKSTFDIWSTKGGSTIKEYVSKIQTLCALLESSGSSVSVAEKVEVLLAGLPFEFDLIFMLVSISSESLQFKKLVDLLMGFETRLMQAICEIPMVANVEEASSIIDSNLRGAREGQFLSGLRGGRGFRSRVQCQICSRFGHVAQRCYYHFDRYYGSHIDGTPVAGRDGYGRSRGFAPEQRIEGRSWGPPYRME</sequence>
<evidence type="ECO:0000313" key="1">
    <source>
        <dbReference type="EMBL" id="KAK5792620.1"/>
    </source>
</evidence>
<evidence type="ECO:0008006" key="3">
    <source>
        <dbReference type="Google" id="ProtNLM"/>
    </source>
</evidence>
<dbReference type="EMBL" id="JARKNE010000010">
    <property type="protein sequence ID" value="KAK5792620.1"/>
    <property type="molecule type" value="Genomic_DNA"/>
</dbReference>
<name>A0ABR0NC89_GOSAR</name>
<dbReference type="Proteomes" id="UP001358586">
    <property type="component" value="Chromosome 10"/>
</dbReference>
<dbReference type="PANTHER" id="PTHR47481:SF10">
    <property type="entry name" value="COPIA-LIKE POLYPROTEIN_RETROTRANSPOSON"/>
    <property type="match status" value="1"/>
</dbReference>
<proteinExistence type="predicted"/>
<keyword evidence="2" id="KW-1185">Reference proteome</keyword>
<organism evidence="1 2">
    <name type="scientific">Gossypium arboreum</name>
    <name type="common">Tree cotton</name>
    <name type="synonym">Gossypium nanking</name>
    <dbReference type="NCBI Taxonomy" id="29729"/>
    <lineage>
        <taxon>Eukaryota</taxon>
        <taxon>Viridiplantae</taxon>
        <taxon>Streptophyta</taxon>
        <taxon>Embryophyta</taxon>
        <taxon>Tracheophyta</taxon>
        <taxon>Spermatophyta</taxon>
        <taxon>Magnoliopsida</taxon>
        <taxon>eudicotyledons</taxon>
        <taxon>Gunneridae</taxon>
        <taxon>Pentapetalae</taxon>
        <taxon>rosids</taxon>
        <taxon>malvids</taxon>
        <taxon>Malvales</taxon>
        <taxon>Malvaceae</taxon>
        <taxon>Malvoideae</taxon>
        <taxon>Gossypium</taxon>
    </lineage>
</organism>